<dbReference type="GO" id="GO:0006412">
    <property type="term" value="P:translation"/>
    <property type="evidence" value="ECO:0007669"/>
    <property type="project" value="UniProtKB-UniRule"/>
</dbReference>
<dbReference type="InterPro" id="IPR020814">
    <property type="entry name" value="Ribosomal_S6_plastid/chlpt"/>
</dbReference>
<evidence type="ECO:0000313" key="8">
    <source>
        <dbReference type="EMBL" id="HCT57020.1"/>
    </source>
</evidence>
<evidence type="ECO:0000313" key="9">
    <source>
        <dbReference type="Proteomes" id="UP000264071"/>
    </source>
</evidence>
<evidence type="ECO:0000256" key="4">
    <source>
        <dbReference type="ARBA" id="ARBA00035104"/>
    </source>
</evidence>
<dbReference type="GO" id="GO:0005840">
    <property type="term" value="C:ribosome"/>
    <property type="evidence" value="ECO:0007669"/>
    <property type="project" value="UniProtKB-KW"/>
</dbReference>
<keyword evidence="3 6" id="KW-0687">Ribonucleoprotein</keyword>
<comment type="function">
    <text evidence="4 6">Binds together with bS18 to 16S ribosomal RNA.</text>
</comment>
<dbReference type="PANTHER" id="PTHR21011:SF1">
    <property type="entry name" value="SMALL RIBOSOMAL SUBUNIT PROTEIN BS6M"/>
    <property type="match status" value="1"/>
</dbReference>
<dbReference type="GO" id="GO:0005737">
    <property type="term" value="C:cytoplasm"/>
    <property type="evidence" value="ECO:0007669"/>
    <property type="project" value="UniProtKB-ARBA"/>
</dbReference>
<dbReference type="HAMAP" id="MF_00360">
    <property type="entry name" value="Ribosomal_bS6"/>
    <property type="match status" value="1"/>
</dbReference>
<feature type="compositionally biased region" description="Basic and acidic residues" evidence="7">
    <location>
        <begin position="154"/>
        <end position="167"/>
    </location>
</feature>
<keyword evidence="2 6" id="KW-0689">Ribosomal protein</keyword>
<protein>
    <recommendedName>
        <fullName evidence="5 6">Small ribosomal subunit protein bS6</fullName>
    </recommendedName>
</protein>
<dbReference type="CDD" id="cd00473">
    <property type="entry name" value="bS6"/>
    <property type="match status" value="1"/>
</dbReference>
<dbReference type="InterPro" id="IPR000529">
    <property type="entry name" value="Ribosomal_bS6"/>
</dbReference>
<evidence type="ECO:0000256" key="2">
    <source>
        <dbReference type="ARBA" id="ARBA00022980"/>
    </source>
</evidence>
<name>A0A3D4V7E0_9BACT</name>
<dbReference type="EMBL" id="DPIY01000006">
    <property type="protein sequence ID" value="HCT57020.1"/>
    <property type="molecule type" value="Genomic_DNA"/>
</dbReference>
<sequence length="175" mass="19851">MSSLKGSPGAIRASGGLVDVLNPPPAARHCGWHPTTGPDHREDCRVAKLKIRRNPTRRYEAVYIFDSALEDTVIVEKLEKLQSLLNLAEPAEIEHWGRRQLAYKIGRHENGYYVISHFTTVPTTLPEFERALKLDETVVRYLVTLHEHELGAPKLSDEELASRRRASDDDDDDEE</sequence>
<gene>
    <name evidence="6 8" type="primary">rpsF</name>
    <name evidence="8" type="ORF">DGD08_07365</name>
</gene>
<evidence type="ECO:0000256" key="7">
    <source>
        <dbReference type="SAM" id="MobiDB-lite"/>
    </source>
</evidence>
<evidence type="ECO:0000256" key="6">
    <source>
        <dbReference type="HAMAP-Rule" id="MF_00360"/>
    </source>
</evidence>
<dbReference type="Pfam" id="PF01250">
    <property type="entry name" value="Ribosomal_S6"/>
    <property type="match status" value="1"/>
</dbReference>
<evidence type="ECO:0000256" key="1">
    <source>
        <dbReference type="ARBA" id="ARBA00009512"/>
    </source>
</evidence>
<comment type="caution">
    <text evidence="8">The sequence shown here is derived from an EMBL/GenBank/DDBJ whole genome shotgun (WGS) entry which is preliminary data.</text>
</comment>
<keyword evidence="6" id="KW-0694">RNA-binding</keyword>
<feature type="region of interest" description="Disordered" evidence="7">
    <location>
        <begin position="154"/>
        <end position="175"/>
    </location>
</feature>
<comment type="similarity">
    <text evidence="1 6">Belongs to the bacterial ribosomal protein bS6 family.</text>
</comment>
<organism evidence="8 9">
    <name type="scientific">Gemmatimonas aurantiaca</name>
    <dbReference type="NCBI Taxonomy" id="173480"/>
    <lineage>
        <taxon>Bacteria</taxon>
        <taxon>Pseudomonadati</taxon>
        <taxon>Gemmatimonadota</taxon>
        <taxon>Gemmatimonadia</taxon>
        <taxon>Gemmatimonadales</taxon>
        <taxon>Gemmatimonadaceae</taxon>
        <taxon>Gemmatimonas</taxon>
    </lineage>
</organism>
<dbReference type="InterPro" id="IPR014717">
    <property type="entry name" value="Transl_elong_EF1B/ribsomal_bS6"/>
</dbReference>
<dbReference type="Gene3D" id="3.30.70.60">
    <property type="match status" value="1"/>
</dbReference>
<accession>A0A3D4V7E0</accession>
<dbReference type="NCBIfam" id="TIGR00166">
    <property type="entry name" value="S6"/>
    <property type="match status" value="1"/>
</dbReference>
<dbReference type="AlphaFoldDB" id="A0A3D4V7E0"/>
<dbReference type="GO" id="GO:1990904">
    <property type="term" value="C:ribonucleoprotein complex"/>
    <property type="evidence" value="ECO:0007669"/>
    <property type="project" value="UniProtKB-KW"/>
</dbReference>
<reference evidence="8 9" key="1">
    <citation type="journal article" date="2018" name="Nat. Biotechnol.">
        <title>A standardized bacterial taxonomy based on genome phylogeny substantially revises the tree of life.</title>
        <authorList>
            <person name="Parks D.H."/>
            <person name="Chuvochina M."/>
            <person name="Waite D.W."/>
            <person name="Rinke C."/>
            <person name="Skarshewski A."/>
            <person name="Chaumeil P.A."/>
            <person name="Hugenholtz P."/>
        </authorList>
    </citation>
    <scope>NUCLEOTIDE SEQUENCE [LARGE SCALE GENOMIC DNA]</scope>
    <source>
        <strain evidence="8">UBA8844</strain>
    </source>
</reference>
<proteinExistence type="inferred from homology"/>
<dbReference type="PANTHER" id="PTHR21011">
    <property type="entry name" value="MITOCHONDRIAL 28S RIBOSOMAL PROTEIN S6"/>
    <property type="match status" value="1"/>
</dbReference>
<dbReference type="Proteomes" id="UP000264071">
    <property type="component" value="Unassembled WGS sequence"/>
</dbReference>
<dbReference type="SUPFAM" id="SSF54995">
    <property type="entry name" value="Ribosomal protein S6"/>
    <property type="match status" value="1"/>
</dbReference>
<evidence type="ECO:0000256" key="3">
    <source>
        <dbReference type="ARBA" id="ARBA00023274"/>
    </source>
</evidence>
<dbReference type="InterPro" id="IPR035980">
    <property type="entry name" value="Ribosomal_bS6_sf"/>
</dbReference>
<keyword evidence="6" id="KW-0699">rRNA-binding</keyword>
<dbReference type="GO" id="GO:0070181">
    <property type="term" value="F:small ribosomal subunit rRNA binding"/>
    <property type="evidence" value="ECO:0007669"/>
    <property type="project" value="TreeGrafter"/>
</dbReference>
<evidence type="ECO:0000256" key="5">
    <source>
        <dbReference type="ARBA" id="ARBA00035294"/>
    </source>
</evidence>
<dbReference type="GO" id="GO:0003735">
    <property type="term" value="F:structural constituent of ribosome"/>
    <property type="evidence" value="ECO:0007669"/>
    <property type="project" value="InterPro"/>
</dbReference>